<feature type="binding site" evidence="11">
    <location>
        <begin position="60"/>
        <end position="66"/>
    </location>
    <ligand>
        <name>substrate</name>
    </ligand>
</feature>
<evidence type="ECO:0000256" key="10">
    <source>
        <dbReference type="PIRSR" id="PIRSR606262-1"/>
    </source>
</evidence>
<evidence type="ECO:0000256" key="9">
    <source>
        <dbReference type="ARBA" id="ARBA00049558"/>
    </source>
</evidence>
<feature type="binding site" evidence="12">
    <location>
        <position position="108"/>
    </location>
    <ligand>
        <name>Zn(2+)</name>
        <dbReference type="ChEBI" id="CHEBI:29105"/>
        <note>catalytic</note>
    </ligand>
</feature>
<dbReference type="STRING" id="7070.D6WXL4"/>
<proteinExistence type="inferred from homology"/>
<dbReference type="GO" id="GO:0004126">
    <property type="term" value="F:cytidine deaminase activity"/>
    <property type="evidence" value="ECO:0000318"/>
    <property type="project" value="GO_Central"/>
</dbReference>
<accession>D6WXL4</accession>
<evidence type="ECO:0000256" key="11">
    <source>
        <dbReference type="PIRSR" id="PIRSR606262-2"/>
    </source>
</evidence>
<dbReference type="PhylomeDB" id="D6WXL4"/>
<dbReference type="SUPFAM" id="SSF53927">
    <property type="entry name" value="Cytidine deaminase-like"/>
    <property type="match status" value="1"/>
</dbReference>
<dbReference type="PANTHER" id="PTHR11644">
    <property type="entry name" value="CYTIDINE DEAMINASE"/>
    <property type="match status" value="1"/>
</dbReference>
<evidence type="ECO:0000256" key="1">
    <source>
        <dbReference type="ARBA" id="ARBA00001947"/>
    </source>
</evidence>
<feature type="domain" description="CMP/dCMP-type deaminase" evidence="14">
    <location>
        <begin position="19"/>
        <end position="146"/>
    </location>
</feature>
<name>D6WXL4_TRICA</name>
<reference evidence="15 16" key="1">
    <citation type="journal article" date="2008" name="Nature">
        <title>The genome of the model beetle and pest Tribolium castaneum.</title>
        <authorList>
            <consortium name="Tribolium Genome Sequencing Consortium"/>
            <person name="Richards S."/>
            <person name="Gibbs R.A."/>
            <person name="Weinstock G.M."/>
            <person name="Brown S.J."/>
            <person name="Denell R."/>
            <person name="Beeman R.W."/>
            <person name="Gibbs R."/>
            <person name="Beeman R.W."/>
            <person name="Brown S.J."/>
            <person name="Bucher G."/>
            <person name="Friedrich M."/>
            <person name="Grimmelikhuijzen C.J."/>
            <person name="Klingler M."/>
            <person name="Lorenzen M."/>
            <person name="Richards S."/>
            <person name="Roth S."/>
            <person name="Schroder R."/>
            <person name="Tautz D."/>
            <person name="Zdobnov E.M."/>
            <person name="Muzny D."/>
            <person name="Gibbs R.A."/>
            <person name="Weinstock G.M."/>
            <person name="Attaway T."/>
            <person name="Bell S."/>
            <person name="Buhay C.J."/>
            <person name="Chandrabose M.N."/>
            <person name="Chavez D."/>
            <person name="Clerk-Blankenburg K.P."/>
            <person name="Cree A."/>
            <person name="Dao M."/>
            <person name="Davis C."/>
            <person name="Chacko J."/>
            <person name="Dinh H."/>
            <person name="Dugan-Rocha S."/>
            <person name="Fowler G."/>
            <person name="Garner T.T."/>
            <person name="Garnes J."/>
            <person name="Gnirke A."/>
            <person name="Hawes A."/>
            <person name="Hernandez J."/>
            <person name="Hines S."/>
            <person name="Holder M."/>
            <person name="Hume J."/>
            <person name="Jhangiani S.N."/>
            <person name="Joshi V."/>
            <person name="Khan Z.M."/>
            <person name="Jackson L."/>
            <person name="Kovar C."/>
            <person name="Kowis A."/>
            <person name="Lee S."/>
            <person name="Lewis L.R."/>
            <person name="Margolis J."/>
            <person name="Morgan M."/>
            <person name="Nazareth L.V."/>
            <person name="Nguyen N."/>
            <person name="Okwuonu G."/>
            <person name="Parker D."/>
            <person name="Richards S."/>
            <person name="Ruiz S.J."/>
            <person name="Santibanez J."/>
            <person name="Savard J."/>
            <person name="Scherer S.E."/>
            <person name="Schneider B."/>
            <person name="Sodergren E."/>
            <person name="Tautz D."/>
            <person name="Vattahil S."/>
            <person name="Villasana D."/>
            <person name="White C.S."/>
            <person name="Wright R."/>
            <person name="Park Y."/>
            <person name="Beeman R.W."/>
            <person name="Lord J."/>
            <person name="Oppert B."/>
            <person name="Lorenzen M."/>
            <person name="Brown S."/>
            <person name="Wang L."/>
            <person name="Savard J."/>
            <person name="Tautz D."/>
            <person name="Richards S."/>
            <person name="Weinstock G."/>
            <person name="Gibbs R.A."/>
            <person name="Liu Y."/>
            <person name="Worley K."/>
            <person name="Weinstock G."/>
            <person name="Elsik C.G."/>
            <person name="Reese J.T."/>
            <person name="Elhaik E."/>
            <person name="Landan G."/>
            <person name="Graur D."/>
            <person name="Arensburger P."/>
            <person name="Atkinson P."/>
            <person name="Beeman R.W."/>
            <person name="Beidler J."/>
            <person name="Brown S.J."/>
            <person name="Demuth J.P."/>
            <person name="Drury D.W."/>
            <person name="Du Y.Z."/>
            <person name="Fujiwara H."/>
            <person name="Lorenzen M."/>
            <person name="Maselli V."/>
            <person name="Osanai M."/>
            <person name="Park Y."/>
            <person name="Robertson H.M."/>
            <person name="Tu Z."/>
            <person name="Wang J.J."/>
            <person name="Wang S."/>
            <person name="Richards S."/>
            <person name="Song H."/>
            <person name="Zhang L."/>
            <person name="Sodergren E."/>
            <person name="Werner D."/>
            <person name="Stanke M."/>
            <person name="Morgenstern B."/>
            <person name="Solovyev V."/>
            <person name="Kosarev P."/>
            <person name="Brown G."/>
            <person name="Chen H.C."/>
            <person name="Ermolaeva O."/>
            <person name="Hlavina W."/>
            <person name="Kapustin Y."/>
            <person name="Kiryutin B."/>
            <person name="Kitts P."/>
            <person name="Maglott D."/>
            <person name="Pruitt K."/>
            <person name="Sapojnikov V."/>
            <person name="Souvorov A."/>
            <person name="Mackey A.J."/>
            <person name="Waterhouse R.M."/>
            <person name="Wyder S."/>
            <person name="Zdobnov E.M."/>
            <person name="Zdobnov E.M."/>
            <person name="Wyder S."/>
            <person name="Kriventseva E.V."/>
            <person name="Kadowaki T."/>
            <person name="Bork P."/>
            <person name="Aranda M."/>
            <person name="Bao R."/>
            <person name="Beermann A."/>
            <person name="Berns N."/>
            <person name="Bolognesi R."/>
            <person name="Bonneton F."/>
            <person name="Bopp D."/>
            <person name="Brown S.J."/>
            <person name="Bucher G."/>
            <person name="Butts T."/>
            <person name="Chaumot A."/>
            <person name="Denell R.E."/>
            <person name="Ferrier D.E."/>
            <person name="Friedrich M."/>
            <person name="Gordon C.M."/>
            <person name="Jindra M."/>
            <person name="Klingler M."/>
            <person name="Lan Q."/>
            <person name="Lattorff H.M."/>
            <person name="Laudet V."/>
            <person name="von Levetsow C."/>
            <person name="Liu Z."/>
            <person name="Lutz R."/>
            <person name="Lynch J.A."/>
            <person name="da Fonseca R.N."/>
            <person name="Posnien N."/>
            <person name="Reuter R."/>
            <person name="Roth S."/>
            <person name="Savard J."/>
            <person name="Schinko J.B."/>
            <person name="Schmitt C."/>
            <person name="Schoppmeier M."/>
            <person name="Schroder R."/>
            <person name="Shippy T.D."/>
            <person name="Simonnet F."/>
            <person name="Marques-Souza H."/>
            <person name="Tautz D."/>
            <person name="Tomoyasu Y."/>
            <person name="Trauner J."/>
            <person name="Van der Zee M."/>
            <person name="Vervoort M."/>
            <person name="Wittkopp N."/>
            <person name="Wimmer E.A."/>
            <person name="Yang X."/>
            <person name="Jones A.K."/>
            <person name="Sattelle D.B."/>
            <person name="Ebert P.R."/>
            <person name="Nelson D."/>
            <person name="Scott J.G."/>
            <person name="Beeman R.W."/>
            <person name="Muthukrishnan S."/>
            <person name="Kramer K.J."/>
            <person name="Arakane Y."/>
            <person name="Beeman R.W."/>
            <person name="Zhu Q."/>
            <person name="Hogenkamp D."/>
            <person name="Dixit R."/>
            <person name="Oppert B."/>
            <person name="Jiang H."/>
            <person name="Zou Z."/>
            <person name="Marshall J."/>
            <person name="Elpidina E."/>
            <person name="Vinokurov K."/>
            <person name="Oppert C."/>
            <person name="Zou Z."/>
            <person name="Evans J."/>
            <person name="Lu Z."/>
            <person name="Zhao P."/>
            <person name="Sumathipala N."/>
            <person name="Altincicek B."/>
            <person name="Vilcinskas A."/>
            <person name="Williams M."/>
            <person name="Hultmark D."/>
            <person name="Hetru C."/>
            <person name="Jiang H."/>
            <person name="Grimmelikhuijzen C.J."/>
            <person name="Hauser F."/>
            <person name="Cazzamali G."/>
            <person name="Williamson M."/>
            <person name="Park Y."/>
            <person name="Li B."/>
            <person name="Tanaka Y."/>
            <person name="Predel R."/>
            <person name="Neupert S."/>
            <person name="Schachtner J."/>
            <person name="Verleyen P."/>
            <person name="Raible F."/>
            <person name="Bork P."/>
            <person name="Friedrich M."/>
            <person name="Walden K.K."/>
            <person name="Robertson H.M."/>
            <person name="Angeli S."/>
            <person name="Foret S."/>
            <person name="Bucher G."/>
            <person name="Schuetz S."/>
            <person name="Maleszka R."/>
            <person name="Wimmer E.A."/>
            <person name="Beeman R.W."/>
            <person name="Lorenzen M."/>
            <person name="Tomoyasu Y."/>
            <person name="Miller S.C."/>
            <person name="Grossmann D."/>
            <person name="Bucher G."/>
        </authorList>
    </citation>
    <scope>NUCLEOTIDE SEQUENCE [LARGE SCALE GENOMIC DNA]</scope>
    <source>
        <strain evidence="15 16">Georgia GA2</strain>
    </source>
</reference>
<feature type="active site" description="Proton donor" evidence="10">
    <location>
        <position position="73"/>
    </location>
</feature>
<dbReference type="PROSITE" id="PS00903">
    <property type="entry name" value="CYT_DCMP_DEAMINASES_1"/>
    <property type="match status" value="1"/>
</dbReference>
<dbReference type="PROSITE" id="PS51747">
    <property type="entry name" value="CYT_DCMP_DEAMINASES_2"/>
    <property type="match status" value="1"/>
</dbReference>
<reference evidence="15 16" key="2">
    <citation type="journal article" date="2010" name="Nucleic Acids Res.">
        <title>BeetleBase in 2010: revisions to provide comprehensive genomic information for Tribolium castaneum.</title>
        <authorList>
            <person name="Kim H.S."/>
            <person name="Murphy T."/>
            <person name="Xia J."/>
            <person name="Caragea D."/>
            <person name="Park Y."/>
            <person name="Beeman R.W."/>
            <person name="Lorenzen M.D."/>
            <person name="Butcher S."/>
            <person name="Manak J.R."/>
            <person name="Brown S.J."/>
        </authorList>
    </citation>
    <scope>NUCLEOTIDE SEQUENCE [LARGE SCALE GENOMIC DNA]</scope>
    <source>
        <strain evidence="15 16">Georgia GA2</strain>
    </source>
</reference>
<dbReference type="GO" id="GO:0005829">
    <property type="term" value="C:cytosol"/>
    <property type="evidence" value="ECO:0000318"/>
    <property type="project" value="GO_Central"/>
</dbReference>
<organism evidence="15 16">
    <name type="scientific">Tribolium castaneum</name>
    <name type="common">Red flour beetle</name>
    <dbReference type="NCBI Taxonomy" id="7070"/>
    <lineage>
        <taxon>Eukaryota</taxon>
        <taxon>Metazoa</taxon>
        <taxon>Ecdysozoa</taxon>
        <taxon>Arthropoda</taxon>
        <taxon>Hexapoda</taxon>
        <taxon>Insecta</taxon>
        <taxon>Pterygota</taxon>
        <taxon>Neoptera</taxon>
        <taxon>Endopterygota</taxon>
        <taxon>Coleoptera</taxon>
        <taxon>Polyphaga</taxon>
        <taxon>Cucujiformia</taxon>
        <taxon>Tenebrionidae</taxon>
        <taxon>Tenebrionidae incertae sedis</taxon>
        <taxon>Tribolium</taxon>
    </lineage>
</organism>
<dbReference type="FunCoup" id="D6WXL4">
    <property type="interactions" value="99"/>
</dbReference>
<comment type="cofactor">
    <cofactor evidence="1 12 13">
        <name>Zn(2+)</name>
        <dbReference type="ChEBI" id="CHEBI:29105"/>
    </cofactor>
</comment>
<dbReference type="AlphaFoldDB" id="D6WXL4"/>
<evidence type="ECO:0000256" key="3">
    <source>
        <dbReference type="ARBA" id="ARBA00006576"/>
    </source>
</evidence>
<evidence type="ECO:0000256" key="13">
    <source>
        <dbReference type="RuleBase" id="RU364006"/>
    </source>
</evidence>
<dbReference type="GO" id="GO:0008270">
    <property type="term" value="F:zinc ion binding"/>
    <property type="evidence" value="ECO:0000318"/>
    <property type="project" value="GO_Central"/>
</dbReference>
<dbReference type="eggNOG" id="KOG0833">
    <property type="taxonomic scope" value="Eukaryota"/>
</dbReference>
<keyword evidence="5 12" id="KW-0479">Metal-binding</keyword>
<evidence type="ECO:0000259" key="14">
    <source>
        <dbReference type="PROSITE" id="PS51747"/>
    </source>
</evidence>
<evidence type="ECO:0000256" key="5">
    <source>
        <dbReference type="ARBA" id="ARBA00022723"/>
    </source>
</evidence>
<comment type="catalytic activity">
    <reaction evidence="9 13">
        <text>cytidine + H2O + H(+) = uridine + NH4(+)</text>
        <dbReference type="Rhea" id="RHEA:16069"/>
        <dbReference type="ChEBI" id="CHEBI:15377"/>
        <dbReference type="ChEBI" id="CHEBI:15378"/>
        <dbReference type="ChEBI" id="CHEBI:16704"/>
        <dbReference type="ChEBI" id="CHEBI:17562"/>
        <dbReference type="ChEBI" id="CHEBI:28938"/>
        <dbReference type="EC" id="3.5.4.5"/>
    </reaction>
</comment>
<comment type="function">
    <text evidence="2 13">This enzyme scavenges exogenous and endogenous cytidine and 2'-deoxycytidine for UMP synthesis.</text>
</comment>
<protein>
    <recommendedName>
        <fullName evidence="4 13">Cytidine deaminase</fullName>
        <ecNumber evidence="4 13">3.5.4.5</ecNumber>
    </recommendedName>
    <alternativeName>
        <fullName evidence="8 13">Cytidine aminohydrolase</fullName>
    </alternativeName>
</protein>
<dbReference type="Gene3D" id="3.40.140.10">
    <property type="entry name" value="Cytidine Deaminase, domain 2"/>
    <property type="match status" value="1"/>
</dbReference>
<dbReference type="GO" id="GO:0055086">
    <property type="term" value="P:nucleobase-containing small molecule metabolic process"/>
    <property type="evidence" value="ECO:0007669"/>
    <property type="project" value="UniProtKB-ARBA"/>
</dbReference>
<evidence type="ECO:0000256" key="12">
    <source>
        <dbReference type="PIRSR" id="PIRSR606262-3"/>
    </source>
</evidence>
<dbReference type="InterPro" id="IPR016193">
    <property type="entry name" value="Cytidine_deaminase-like"/>
</dbReference>
<keyword evidence="6 13" id="KW-0378">Hydrolase</keyword>
<evidence type="ECO:0000313" key="15">
    <source>
        <dbReference type="EMBL" id="EFA08865.1"/>
    </source>
</evidence>
<dbReference type="OMA" id="LTHFTCV"/>
<evidence type="ECO:0000313" key="16">
    <source>
        <dbReference type="Proteomes" id="UP000007266"/>
    </source>
</evidence>
<keyword evidence="7 12" id="KW-0862">Zinc</keyword>
<keyword evidence="16" id="KW-1185">Reference proteome</keyword>
<dbReference type="InterPro" id="IPR002125">
    <property type="entry name" value="CMP_dCMP_dom"/>
</dbReference>
<dbReference type="KEGG" id="tca:660436"/>
<dbReference type="EC" id="3.5.4.5" evidence="4 13"/>
<dbReference type="HOGENOM" id="CLU_097262_1_2_1"/>
<comment type="catalytic activity">
    <reaction evidence="13">
        <text>2'-deoxycytidine + H2O + H(+) = 2'-deoxyuridine + NH4(+)</text>
        <dbReference type="Rhea" id="RHEA:13433"/>
        <dbReference type="ChEBI" id="CHEBI:15377"/>
        <dbReference type="ChEBI" id="CHEBI:15378"/>
        <dbReference type="ChEBI" id="CHEBI:15698"/>
        <dbReference type="ChEBI" id="CHEBI:16450"/>
        <dbReference type="ChEBI" id="CHEBI:28938"/>
        <dbReference type="EC" id="3.5.4.5"/>
    </reaction>
</comment>
<dbReference type="InterPro" id="IPR016192">
    <property type="entry name" value="APOBEC/CMP_deaminase_Zn-bd"/>
</dbReference>
<evidence type="ECO:0000256" key="8">
    <source>
        <dbReference type="ARBA" id="ARBA00032005"/>
    </source>
</evidence>
<comment type="similarity">
    <text evidence="3 13">Belongs to the cytidine and deoxycytidylate deaminase family.</text>
</comment>
<gene>
    <name evidence="15" type="primary">AUGUSTUS-3.0.2_06566</name>
    <name evidence="15" type="ORF">TcasGA2_TC006566</name>
</gene>
<sequence>MSSSDPTSANVVKFASLDSETQALLRQATASRLFAYCPYSKFQVGAAVATTTGAIFGGCNIENSAYTVGICAERTALAKAISEGFQSFKAVAVIGNQENVYTTPCGACRQFMSEYGNMKIFISKSDLEHVFVTDLGQLLPHQFQSPTINQ</sequence>
<dbReference type="CDD" id="cd01283">
    <property type="entry name" value="cytidine_deaminase"/>
    <property type="match status" value="1"/>
</dbReference>
<evidence type="ECO:0000256" key="6">
    <source>
        <dbReference type="ARBA" id="ARBA00022801"/>
    </source>
</evidence>
<dbReference type="PANTHER" id="PTHR11644:SF2">
    <property type="entry name" value="CYTIDINE DEAMINASE"/>
    <property type="match status" value="1"/>
</dbReference>
<dbReference type="GO" id="GO:0042802">
    <property type="term" value="F:identical protein binding"/>
    <property type="evidence" value="ECO:0007669"/>
    <property type="project" value="UniProtKB-ARBA"/>
</dbReference>
<dbReference type="EMBL" id="KQ971362">
    <property type="protein sequence ID" value="EFA08865.1"/>
    <property type="molecule type" value="Genomic_DNA"/>
</dbReference>
<dbReference type="NCBIfam" id="TIGR01354">
    <property type="entry name" value="cyt_deam_tetra"/>
    <property type="match status" value="1"/>
</dbReference>
<feature type="binding site" evidence="12">
    <location>
        <position position="71"/>
    </location>
    <ligand>
        <name>Zn(2+)</name>
        <dbReference type="ChEBI" id="CHEBI:29105"/>
        <note>catalytic</note>
    </ligand>
</feature>
<dbReference type="GO" id="GO:0072527">
    <property type="term" value="P:pyrimidine-containing compound metabolic process"/>
    <property type="evidence" value="ECO:0007669"/>
    <property type="project" value="UniProtKB-ARBA"/>
</dbReference>
<dbReference type="InterPro" id="IPR050202">
    <property type="entry name" value="Cyt/Deoxycyt_deaminase"/>
</dbReference>
<evidence type="ECO:0000256" key="7">
    <source>
        <dbReference type="ARBA" id="ARBA00022833"/>
    </source>
</evidence>
<dbReference type="InParanoid" id="D6WXL4"/>
<dbReference type="Proteomes" id="UP000007266">
    <property type="component" value="Linkage group 8"/>
</dbReference>
<dbReference type="OrthoDB" id="414540at2759"/>
<dbReference type="FunFam" id="3.40.140.10:FF:000008">
    <property type="entry name" value="Cytidine deaminase"/>
    <property type="match status" value="1"/>
</dbReference>
<dbReference type="Pfam" id="PF00383">
    <property type="entry name" value="dCMP_cyt_deam_1"/>
    <property type="match status" value="1"/>
</dbReference>
<dbReference type="NCBIfam" id="NF004064">
    <property type="entry name" value="PRK05578.1"/>
    <property type="match status" value="1"/>
</dbReference>
<feature type="binding site" evidence="12">
    <location>
        <position position="105"/>
    </location>
    <ligand>
        <name>Zn(2+)</name>
        <dbReference type="ChEBI" id="CHEBI:29105"/>
        <note>catalytic</note>
    </ligand>
</feature>
<evidence type="ECO:0000256" key="2">
    <source>
        <dbReference type="ARBA" id="ARBA00003949"/>
    </source>
</evidence>
<dbReference type="InterPro" id="IPR006262">
    <property type="entry name" value="Cyt_deam_tetra"/>
</dbReference>
<evidence type="ECO:0000256" key="4">
    <source>
        <dbReference type="ARBA" id="ARBA00012783"/>
    </source>
</evidence>